<protein>
    <submittedName>
        <fullName evidence="2">Uncharacterized protein</fullName>
    </submittedName>
</protein>
<gene>
    <name evidence="2" type="ORF">L596_023553</name>
</gene>
<feature type="compositionally biased region" description="Gly residues" evidence="1">
    <location>
        <begin position="1"/>
        <end position="23"/>
    </location>
</feature>
<dbReference type="Proteomes" id="UP000298663">
    <property type="component" value="Unassembled WGS sequence"/>
</dbReference>
<evidence type="ECO:0000256" key="1">
    <source>
        <dbReference type="SAM" id="MobiDB-lite"/>
    </source>
</evidence>
<comment type="caution">
    <text evidence="2">The sequence shown here is derived from an EMBL/GenBank/DDBJ whole genome shotgun (WGS) entry which is preliminary data.</text>
</comment>
<accession>A0A4U5MES7</accession>
<organism evidence="2 3">
    <name type="scientific">Steinernema carpocapsae</name>
    <name type="common">Entomopathogenic nematode</name>
    <dbReference type="NCBI Taxonomy" id="34508"/>
    <lineage>
        <taxon>Eukaryota</taxon>
        <taxon>Metazoa</taxon>
        <taxon>Ecdysozoa</taxon>
        <taxon>Nematoda</taxon>
        <taxon>Chromadorea</taxon>
        <taxon>Rhabditida</taxon>
        <taxon>Tylenchina</taxon>
        <taxon>Panagrolaimomorpha</taxon>
        <taxon>Strongyloidoidea</taxon>
        <taxon>Steinernematidae</taxon>
        <taxon>Steinernema</taxon>
    </lineage>
</organism>
<reference evidence="2 3" key="1">
    <citation type="journal article" date="2015" name="Genome Biol.">
        <title>Comparative genomics of Steinernema reveals deeply conserved gene regulatory networks.</title>
        <authorList>
            <person name="Dillman A.R."/>
            <person name="Macchietto M."/>
            <person name="Porter C.F."/>
            <person name="Rogers A."/>
            <person name="Williams B."/>
            <person name="Antoshechkin I."/>
            <person name="Lee M.M."/>
            <person name="Goodwin Z."/>
            <person name="Lu X."/>
            <person name="Lewis E.E."/>
            <person name="Goodrich-Blair H."/>
            <person name="Stock S.P."/>
            <person name="Adams B.J."/>
            <person name="Sternberg P.W."/>
            <person name="Mortazavi A."/>
        </authorList>
    </citation>
    <scope>NUCLEOTIDE SEQUENCE [LARGE SCALE GENOMIC DNA]</scope>
    <source>
        <strain evidence="2 3">ALL</strain>
    </source>
</reference>
<feature type="region of interest" description="Disordered" evidence="1">
    <location>
        <begin position="1"/>
        <end position="28"/>
    </location>
</feature>
<dbReference type="EMBL" id="AZBU02000008">
    <property type="protein sequence ID" value="TKR67393.1"/>
    <property type="molecule type" value="Genomic_DNA"/>
</dbReference>
<sequence>MEAGGDSGGGGVAGGGGSGGAGRGRSRSDAAGVLEWRGVGPGEGGGGVHPSPTDLLFGGGLRFLFLRLICSSDADSRRFRIFSSIAASPPSRGFLEKAGEGSKGSSDADGLRVGAGGGTRSLGADLGRNRALIAGGRGGQESGEEGEEKALAGEGFVLLVNLRELLRAKCALAMKALESRRLMISGLSDTVIHTVTQGSYKSQIARVLSVLRVPEITLDVLAVLKACNTNRISQLGPLPARIRRSDRRRRRQAIYIAISSSFSAWGAGCSSLSDAQHTFHLHITSIEYKLWELLATFFSSFVRARLPTASAGLRASPLISALRFVRPAQAVFCVSGELGHVPSPLDFSSWLHAAAPRLWPAAAPQQLRLIGPRLRFGVFTKKRKASLKARREFRVLADSKRQEDKCQKTHAIRISNAVFGFRFGGGL</sequence>
<evidence type="ECO:0000313" key="2">
    <source>
        <dbReference type="EMBL" id="TKR67393.1"/>
    </source>
</evidence>
<evidence type="ECO:0000313" key="3">
    <source>
        <dbReference type="Proteomes" id="UP000298663"/>
    </source>
</evidence>
<reference evidence="2 3" key="2">
    <citation type="journal article" date="2019" name="G3 (Bethesda)">
        <title>Hybrid Assembly of the Genome of the Entomopathogenic Nematode Steinernema carpocapsae Identifies the X-Chromosome.</title>
        <authorList>
            <person name="Serra L."/>
            <person name="Macchietto M."/>
            <person name="Macias-Munoz A."/>
            <person name="McGill C.J."/>
            <person name="Rodriguez I.M."/>
            <person name="Rodriguez B."/>
            <person name="Murad R."/>
            <person name="Mortazavi A."/>
        </authorList>
    </citation>
    <scope>NUCLEOTIDE SEQUENCE [LARGE SCALE GENOMIC DNA]</scope>
    <source>
        <strain evidence="2 3">ALL</strain>
    </source>
</reference>
<feature type="region of interest" description="Disordered" evidence="1">
    <location>
        <begin position="93"/>
        <end position="114"/>
    </location>
</feature>
<name>A0A4U5MES7_STECR</name>
<dbReference type="AlphaFoldDB" id="A0A4U5MES7"/>
<proteinExistence type="predicted"/>
<keyword evidence="3" id="KW-1185">Reference proteome</keyword>